<reference evidence="1 2" key="1">
    <citation type="submission" date="2018-09" db="EMBL/GenBank/DDBJ databases">
        <title>Genomic investigation of the strawberry pathogen Phytophthora fragariae indicates pathogenicity is determined by transcriptional variation in three key races.</title>
        <authorList>
            <person name="Adams T.M."/>
            <person name="Armitage A.D."/>
            <person name="Sobczyk M.K."/>
            <person name="Bates H.J."/>
            <person name="Dunwell J.M."/>
            <person name="Nellist C.F."/>
            <person name="Harrison R.J."/>
        </authorList>
    </citation>
    <scope>NUCLEOTIDE SEQUENCE [LARGE SCALE GENOMIC DNA]</scope>
    <source>
        <strain evidence="1 2">NOV-77</strain>
    </source>
</reference>
<accession>A0A6G0REN2</accession>
<evidence type="ECO:0000313" key="2">
    <source>
        <dbReference type="Proteomes" id="UP000486351"/>
    </source>
</evidence>
<protein>
    <submittedName>
        <fullName evidence="1">Uncharacterized protein</fullName>
    </submittedName>
</protein>
<name>A0A6G0REN2_9STRA</name>
<dbReference type="AlphaFoldDB" id="A0A6G0REN2"/>
<sequence length="106" mass="11774">MGFFIAEKPLPRMAVRNEPGSMMITSMSNISSSALALRAERQTRECDCVLRRVAVVSAGRTSRREAMNALSSDLQDFKAIEQQDVAELSKSMREGCRSVDRSDDSE</sequence>
<gene>
    <name evidence="1" type="ORF">PF008_g15241</name>
</gene>
<organism evidence="1 2">
    <name type="scientific">Phytophthora fragariae</name>
    <dbReference type="NCBI Taxonomy" id="53985"/>
    <lineage>
        <taxon>Eukaryota</taxon>
        <taxon>Sar</taxon>
        <taxon>Stramenopiles</taxon>
        <taxon>Oomycota</taxon>
        <taxon>Peronosporomycetes</taxon>
        <taxon>Peronosporales</taxon>
        <taxon>Peronosporaceae</taxon>
        <taxon>Phytophthora</taxon>
    </lineage>
</organism>
<dbReference type="Proteomes" id="UP000486351">
    <property type="component" value="Unassembled WGS sequence"/>
</dbReference>
<dbReference type="EMBL" id="QXFY01000981">
    <property type="protein sequence ID" value="KAE9331816.1"/>
    <property type="molecule type" value="Genomic_DNA"/>
</dbReference>
<evidence type="ECO:0000313" key="1">
    <source>
        <dbReference type="EMBL" id="KAE9331816.1"/>
    </source>
</evidence>
<comment type="caution">
    <text evidence="1">The sequence shown here is derived from an EMBL/GenBank/DDBJ whole genome shotgun (WGS) entry which is preliminary data.</text>
</comment>
<proteinExistence type="predicted"/>